<dbReference type="PANTHER" id="PTHR15108">
    <property type="entry name" value="N-ACYLGLUCOSAMINE-2-EPIMERASE"/>
    <property type="match status" value="1"/>
</dbReference>
<dbReference type="InterPro" id="IPR012341">
    <property type="entry name" value="6hp_glycosidase-like_sf"/>
</dbReference>
<evidence type="ECO:0000313" key="4">
    <source>
        <dbReference type="Proteomes" id="UP000179129"/>
    </source>
</evidence>
<evidence type="ECO:0000256" key="1">
    <source>
        <dbReference type="ARBA" id="ARBA00008558"/>
    </source>
</evidence>
<dbReference type="Gene3D" id="1.50.10.10">
    <property type="match status" value="1"/>
</dbReference>
<dbReference type="STRING" id="1817867.A3F83_15660"/>
<dbReference type="Pfam" id="PF07221">
    <property type="entry name" value="GlcNAc_2-epim"/>
    <property type="match status" value="1"/>
</dbReference>
<accession>A0A1F5YLY7</accession>
<protein>
    <submittedName>
        <fullName evidence="3">N-acylglucosamine 2-epimerase</fullName>
    </submittedName>
</protein>
<keyword evidence="2" id="KW-0413">Isomerase</keyword>
<dbReference type="GO" id="GO:0016853">
    <property type="term" value="F:isomerase activity"/>
    <property type="evidence" value="ECO:0007669"/>
    <property type="project" value="UniProtKB-KW"/>
</dbReference>
<reference evidence="3 4" key="1">
    <citation type="journal article" date="2016" name="Nat. Commun.">
        <title>Thousands of microbial genomes shed light on interconnected biogeochemical processes in an aquifer system.</title>
        <authorList>
            <person name="Anantharaman K."/>
            <person name="Brown C.T."/>
            <person name="Hug L.A."/>
            <person name="Sharon I."/>
            <person name="Castelle C.J."/>
            <person name="Probst A.J."/>
            <person name="Thomas B.C."/>
            <person name="Singh A."/>
            <person name="Wilkins M.J."/>
            <person name="Karaoz U."/>
            <person name="Brodie E.L."/>
            <person name="Williams K.H."/>
            <person name="Hubbard S.S."/>
            <person name="Banfield J.F."/>
        </authorList>
    </citation>
    <scope>NUCLEOTIDE SEQUENCE [LARGE SCALE GENOMIC DNA]</scope>
</reference>
<dbReference type="InterPro" id="IPR010819">
    <property type="entry name" value="AGE/CE"/>
</dbReference>
<dbReference type="AlphaFoldDB" id="A0A1F5YLY7"/>
<sequence length="427" mass="49152">MPMKRNLAPYLEEVRRHLEHELLPYWRVRGDDPQYGGFLTCFDSRGAPTGDTDKNLLATCRMIFAFSAVHRAGRDPDGSFLERAGRGLRFLEEHFLDRECGGWYWILRREGTPLDRKKIIYGHSFVIYALSELYLASGDKKALELARHTFDLLQTHAADNLHGGYWEFFERDWEHCRPGEYGGDRKSLDVHMHLMEAFTNLYLASRDKLIQRRTTEIIELICSRMLHPSQGTGIAQFSADFTPQRALIFKNVWGSDRQAGDLEGRPLDNTSYGHNVELGWLLSRSVEVLGLDPGVYHGRIRSLYDHCLQYGLDWKLGGVYCEGPHAGAARERNKEFWQQAETLVALLDALAVFGDPRYLEAYDNVHRFVFDHVVNHAVGEWFPLLGPGNEVLWDYMGHQWKINYHTIRSMLECEKRLSALQEAMSGG</sequence>
<dbReference type="InterPro" id="IPR008928">
    <property type="entry name" value="6-hairpin_glycosidase_sf"/>
</dbReference>
<dbReference type="EMBL" id="MFIX01000221">
    <property type="protein sequence ID" value="OGG01166.1"/>
    <property type="molecule type" value="Genomic_DNA"/>
</dbReference>
<organism evidence="3 4">
    <name type="scientific">Candidatus Glassbacteria bacterium RIFCSPLOWO2_12_FULL_58_11</name>
    <dbReference type="NCBI Taxonomy" id="1817867"/>
    <lineage>
        <taxon>Bacteria</taxon>
        <taxon>Candidatus Glassiibacteriota</taxon>
    </lineage>
</organism>
<comment type="similarity">
    <text evidence="1">Belongs to the N-acylglucosamine 2-epimerase family.</text>
</comment>
<evidence type="ECO:0000313" key="3">
    <source>
        <dbReference type="EMBL" id="OGG01166.1"/>
    </source>
</evidence>
<dbReference type="SUPFAM" id="SSF48208">
    <property type="entry name" value="Six-hairpin glycosidases"/>
    <property type="match status" value="1"/>
</dbReference>
<dbReference type="Proteomes" id="UP000179129">
    <property type="component" value="Unassembled WGS sequence"/>
</dbReference>
<dbReference type="GO" id="GO:0005975">
    <property type="term" value="P:carbohydrate metabolic process"/>
    <property type="evidence" value="ECO:0007669"/>
    <property type="project" value="InterPro"/>
</dbReference>
<proteinExistence type="inferred from homology"/>
<comment type="caution">
    <text evidence="3">The sequence shown here is derived from an EMBL/GenBank/DDBJ whole genome shotgun (WGS) entry which is preliminary data.</text>
</comment>
<name>A0A1F5YLY7_9BACT</name>
<gene>
    <name evidence="3" type="ORF">A3F83_15660</name>
</gene>
<evidence type="ECO:0000256" key="2">
    <source>
        <dbReference type="ARBA" id="ARBA00023235"/>
    </source>
</evidence>